<gene>
    <name evidence="2" type="ORF">ABE587_00750</name>
</gene>
<keyword evidence="1" id="KW-0732">Signal</keyword>
<evidence type="ECO:0000256" key="1">
    <source>
        <dbReference type="SAM" id="SignalP"/>
    </source>
</evidence>
<comment type="caution">
    <text evidence="2">The sequence shown here is derived from an EMBL/GenBank/DDBJ whole genome shotgun (WGS) entry which is preliminary data.</text>
</comment>
<dbReference type="RefSeq" id="WP_346469221.1">
    <property type="nucleotide sequence ID" value="NZ_JBDJOF010000001.1"/>
</dbReference>
<evidence type="ECO:0000313" key="3">
    <source>
        <dbReference type="Proteomes" id="UP001400166"/>
    </source>
</evidence>
<reference evidence="2 3" key="1">
    <citation type="submission" date="2024-04" db="EMBL/GenBank/DDBJ databases">
        <title>WGS of bacteria from Torrens River.</title>
        <authorList>
            <person name="Wyrsch E.R."/>
            <person name="Drigo B."/>
        </authorList>
    </citation>
    <scope>NUCLEOTIDE SEQUENCE [LARGE SCALE GENOMIC DNA]</scope>
    <source>
        <strain evidence="2 3">TWI153</strain>
    </source>
</reference>
<dbReference type="Proteomes" id="UP001400166">
    <property type="component" value="Unassembled WGS sequence"/>
</dbReference>
<dbReference type="EMBL" id="JBDJOF010000001">
    <property type="protein sequence ID" value="MEN5388367.1"/>
    <property type="molecule type" value="Genomic_DNA"/>
</dbReference>
<protein>
    <submittedName>
        <fullName evidence="2">Uncharacterized protein</fullName>
    </submittedName>
</protein>
<feature type="signal peptide" evidence="1">
    <location>
        <begin position="1"/>
        <end position="22"/>
    </location>
</feature>
<keyword evidence="3" id="KW-1185">Reference proteome</keyword>
<proteinExistence type="predicted"/>
<sequence length="299" mass="31982">MISRKLLCAATLLCLAPFAASAAEAHLTPKSNGGSGALPSGYSKLFFETSDSDFAAELKLPANPRNLDQVVLTSMAERRSSLLDAAGTSVADLVYIPVTQLSSFALQKSSQMGRWIALPGGLSTGRIILNSGTHGRAPATDKIFNDLHVGGTVSTVSLPPQAPARAVLGMVNFTRNDVTVQGPELAGEAQTCAVAQTCSFVFDGADGRWHARRGRAHFQPTTSQLPKMQQRWTDIVLAGPADDVITPRQLMLPTEAVDGDIIEITDLSNSSFYTVNGHLINKRTYRYIASEGRWGSSTY</sequence>
<feature type="chain" id="PRO_5045098983" evidence="1">
    <location>
        <begin position="23"/>
        <end position="299"/>
    </location>
</feature>
<name>A0ABV0C426_9GAMM</name>
<accession>A0ABV0C426</accession>
<organism evidence="2 3">
    <name type="scientific">Stenotrophomonas hibiscicola</name>
    <dbReference type="NCBI Taxonomy" id="86189"/>
    <lineage>
        <taxon>Bacteria</taxon>
        <taxon>Pseudomonadati</taxon>
        <taxon>Pseudomonadota</taxon>
        <taxon>Gammaproteobacteria</taxon>
        <taxon>Lysobacterales</taxon>
        <taxon>Lysobacteraceae</taxon>
        <taxon>Stenotrophomonas</taxon>
        <taxon>Stenotrophomonas maltophilia group</taxon>
    </lineage>
</organism>
<evidence type="ECO:0000313" key="2">
    <source>
        <dbReference type="EMBL" id="MEN5388367.1"/>
    </source>
</evidence>